<sequence length="230" mass="25283">PRVPLNSAPGLTMSPSPCTGSPSGTDVHQHKNNKGSFSHLATLKHNLAPKNLQDREAKRGSRTKSHMCISLSLQMRLVCNQYVDKKLRSGNDSDVIDYENNWQAATRRGVASCSFACEVDYGQYVLTSICQEKQREHATHPEASLFLNPHLDSAFVAYTTAKAAGAIIQPDTKTLSLRLRLQSNKKPSSCNSDSGCGVLHLATRLTWSFLRPPASDLPSSEPERRLCFTS</sequence>
<comment type="caution">
    <text evidence="1">The sequence shown here is derived from an EMBL/GenBank/DDBJ whole genome shotgun (WGS) entry which is preliminary data.</text>
</comment>
<proteinExistence type="predicted"/>
<keyword evidence="2" id="KW-1185">Reference proteome</keyword>
<name>A0ACB9W5R3_CHAAC</name>
<organism evidence="1 2">
    <name type="scientific">Chaenocephalus aceratus</name>
    <name type="common">Blackfin icefish</name>
    <name type="synonym">Chaenichthys aceratus</name>
    <dbReference type="NCBI Taxonomy" id="36190"/>
    <lineage>
        <taxon>Eukaryota</taxon>
        <taxon>Metazoa</taxon>
        <taxon>Chordata</taxon>
        <taxon>Craniata</taxon>
        <taxon>Vertebrata</taxon>
        <taxon>Euteleostomi</taxon>
        <taxon>Actinopterygii</taxon>
        <taxon>Neopterygii</taxon>
        <taxon>Teleostei</taxon>
        <taxon>Neoteleostei</taxon>
        <taxon>Acanthomorphata</taxon>
        <taxon>Eupercaria</taxon>
        <taxon>Perciformes</taxon>
        <taxon>Notothenioidei</taxon>
        <taxon>Channichthyidae</taxon>
        <taxon>Chaenocephalus</taxon>
    </lineage>
</organism>
<feature type="non-terminal residue" evidence="1">
    <location>
        <position position="230"/>
    </location>
</feature>
<evidence type="ECO:0000313" key="1">
    <source>
        <dbReference type="EMBL" id="KAI4807931.1"/>
    </source>
</evidence>
<gene>
    <name evidence="1" type="ORF">KUCAC02_027703</name>
</gene>
<reference evidence="1" key="1">
    <citation type="submission" date="2022-05" db="EMBL/GenBank/DDBJ databases">
        <title>Chromosome-level genome of Chaenocephalus aceratus.</title>
        <authorList>
            <person name="Park H."/>
        </authorList>
    </citation>
    <scope>NUCLEOTIDE SEQUENCE</scope>
    <source>
        <strain evidence="1">KU_202001</strain>
    </source>
</reference>
<dbReference type="EMBL" id="CM043803">
    <property type="protein sequence ID" value="KAI4807931.1"/>
    <property type="molecule type" value="Genomic_DNA"/>
</dbReference>
<feature type="non-terminal residue" evidence="1">
    <location>
        <position position="1"/>
    </location>
</feature>
<evidence type="ECO:0000313" key="2">
    <source>
        <dbReference type="Proteomes" id="UP001057452"/>
    </source>
</evidence>
<dbReference type="Proteomes" id="UP001057452">
    <property type="component" value="Chromosome 19"/>
</dbReference>
<protein>
    <submittedName>
        <fullName evidence="1">Uncharacterized protein</fullName>
    </submittedName>
</protein>
<accession>A0ACB9W5R3</accession>